<dbReference type="GO" id="GO:0016787">
    <property type="term" value="F:hydrolase activity"/>
    <property type="evidence" value="ECO:0007669"/>
    <property type="project" value="UniProtKB-KW"/>
</dbReference>
<dbReference type="InterPro" id="IPR000383">
    <property type="entry name" value="Xaa-Pro-like_dom"/>
</dbReference>
<proteinExistence type="predicted"/>
<evidence type="ECO:0000256" key="1">
    <source>
        <dbReference type="ARBA" id="ARBA00022801"/>
    </source>
</evidence>
<dbReference type="SUPFAM" id="SSF49785">
    <property type="entry name" value="Galactose-binding domain-like"/>
    <property type="match status" value="1"/>
</dbReference>
<dbReference type="InterPro" id="IPR008979">
    <property type="entry name" value="Galactose-bd-like_sf"/>
</dbReference>
<feature type="domain" description="Xaa-Pro dipeptidyl-peptidase C-terminal" evidence="2">
    <location>
        <begin position="298"/>
        <end position="531"/>
    </location>
</feature>
<dbReference type="RefSeq" id="WP_397089092.1">
    <property type="nucleotide sequence ID" value="NZ_JBITGY010000011.1"/>
</dbReference>
<dbReference type="Proteomes" id="UP001612741">
    <property type="component" value="Unassembled WGS sequence"/>
</dbReference>
<reference evidence="3 4" key="1">
    <citation type="submission" date="2024-10" db="EMBL/GenBank/DDBJ databases">
        <title>The Natural Products Discovery Center: Release of the First 8490 Sequenced Strains for Exploring Actinobacteria Biosynthetic Diversity.</title>
        <authorList>
            <person name="Kalkreuter E."/>
            <person name="Kautsar S.A."/>
            <person name="Yang D."/>
            <person name="Bader C.D."/>
            <person name="Teijaro C.N."/>
            <person name="Fluegel L."/>
            <person name="Davis C.M."/>
            <person name="Simpson J.R."/>
            <person name="Lauterbach L."/>
            <person name="Steele A.D."/>
            <person name="Gui C."/>
            <person name="Meng S."/>
            <person name="Li G."/>
            <person name="Viehrig K."/>
            <person name="Ye F."/>
            <person name="Su P."/>
            <person name="Kiefer A.F."/>
            <person name="Nichols A."/>
            <person name="Cepeda A.J."/>
            <person name="Yan W."/>
            <person name="Fan B."/>
            <person name="Jiang Y."/>
            <person name="Adhikari A."/>
            <person name="Zheng C.-J."/>
            <person name="Schuster L."/>
            <person name="Cowan T.M."/>
            <person name="Smanski M.J."/>
            <person name="Chevrette M.G."/>
            <person name="De Carvalho L.P.S."/>
            <person name="Shen B."/>
        </authorList>
    </citation>
    <scope>NUCLEOTIDE SEQUENCE [LARGE SCALE GENOMIC DNA]</scope>
    <source>
        <strain evidence="3 4">NPDC050545</strain>
    </source>
</reference>
<dbReference type="InterPro" id="IPR005674">
    <property type="entry name" value="CocE/Ser_esterase"/>
</dbReference>
<evidence type="ECO:0000259" key="2">
    <source>
        <dbReference type="SMART" id="SM00939"/>
    </source>
</evidence>
<dbReference type="Pfam" id="PF02129">
    <property type="entry name" value="Peptidase_S15"/>
    <property type="match status" value="1"/>
</dbReference>
<sequence>MKIGDVVDRLLGLPAAASSDVTVMRNLRVPMSDGVRLAADVYRPRRAGPLPAVLVRTPYGKHRMDARVMAGVLARRGLQVVVGDARGVFGSGGRFHAFHQEKDDGRDTAAWVRAQPWCDGRLASAGPSYPGYMQWALGAHADPPLEAMCLGVTASQFVSSFYPGGVPGLDNLLTWAAALETQELPWRPLRDRRVRRAMTSLPLLEADVAATGRRSRFFREVVRHAEPGDRFWEPTDHSLPALRMETPTSMVTGWYDLFLRPQLADFTALRKAGRISRITIGPWAHDLSAIRACILDAASWLGAHLLGDGAQNHRAPVRLYLQHAGTWLDLPSWPPPGVTYRTLRLGPGLGESARPCAGPARFVYDPAGPTPTAGGPMLTGGRRQQDNLLIERRPDVLVHTGPALTRDLDVVGPVTATVDVRTSSGHGDVFVRLCDVDRSGVSRNVTDGIVRLRPGDSAPDRDGVVRAEVELDPTAYRFRRGHRLRVQVSGGAFPRFARNHGTGEPAAEAVAVKRIGYEVFPTSALALPLLG</sequence>
<protein>
    <submittedName>
        <fullName evidence="3">CocE/NonD family hydrolase</fullName>
    </submittedName>
</protein>
<comment type="caution">
    <text evidence="3">The sequence shown here is derived from an EMBL/GenBank/DDBJ whole genome shotgun (WGS) entry which is preliminary data.</text>
</comment>
<accession>A0ABW7Z544</accession>
<dbReference type="SMART" id="SM00939">
    <property type="entry name" value="PepX_C"/>
    <property type="match status" value="1"/>
</dbReference>
<dbReference type="NCBIfam" id="TIGR00976">
    <property type="entry name" value="CocE_NonD"/>
    <property type="match status" value="1"/>
</dbReference>
<dbReference type="Pfam" id="PF08530">
    <property type="entry name" value="PepX_C"/>
    <property type="match status" value="1"/>
</dbReference>
<dbReference type="Gene3D" id="3.40.50.1820">
    <property type="entry name" value="alpha/beta hydrolase"/>
    <property type="match status" value="1"/>
</dbReference>
<name>A0ABW7Z544_9ACTN</name>
<evidence type="ECO:0000313" key="3">
    <source>
        <dbReference type="EMBL" id="MFI6503305.1"/>
    </source>
</evidence>
<gene>
    <name evidence="3" type="ORF">ACIBG2_38390</name>
</gene>
<keyword evidence="1 3" id="KW-0378">Hydrolase</keyword>
<dbReference type="EMBL" id="JBITGY010000011">
    <property type="protein sequence ID" value="MFI6503305.1"/>
    <property type="molecule type" value="Genomic_DNA"/>
</dbReference>
<keyword evidence="4" id="KW-1185">Reference proteome</keyword>
<organism evidence="3 4">
    <name type="scientific">Nonomuraea typhae</name>
    <dbReference type="NCBI Taxonomy" id="2603600"/>
    <lineage>
        <taxon>Bacteria</taxon>
        <taxon>Bacillati</taxon>
        <taxon>Actinomycetota</taxon>
        <taxon>Actinomycetes</taxon>
        <taxon>Streptosporangiales</taxon>
        <taxon>Streptosporangiaceae</taxon>
        <taxon>Nonomuraea</taxon>
    </lineage>
</organism>
<dbReference type="Gene3D" id="2.60.120.260">
    <property type="entry name" value="Galactose-binding domain-like"/>
    <property type="match status" value="1"/>
</dbReference>
<dbReference type="InterPro" id="IPR029058">
    <property type="entry name" value="AB_hydrolase_fold"/>
</dbReference>
<dbReference type="SUPFAM" id="SSF53474">
    <property type="entry name" value="alpha/beta-Hydrolases"/>
    <property type="match status" value="1"/>
</dbReference>
<evidence type="ECO:0000313" key="4">
    <source>
        <dbReference type="Proteomes" id="UP001612741"/>
    </source>
</evidence>
<dbReference type="InterPro" id="IPR013736">
    <property type="entry name" value="Xaa-Pro_dipept_C"/>
</dbReference>
<dbReference type="Gene3D" id="1.10.3020.10">
    <property type="entry name" value="alpha-amino acid ester hydrolase ( Helical cap domain)"/>
    <property type="match status" value="1"/>
</dbReference>